<dbReference type="InterPro" id="IPR036388">
    <property type="entry name" value="WH-like_DNA-bd_sf"/>
</dbReference>
<sequence length="300" mass="32392">MSVRVMAWVWDHGPSNGAERLVLLALADFCDDAGRCWPAMATIAAKACVTERGARNIVRRLEADGWLKTQVGRGRGGCNTYQVLISSPEQRAGNEVPGMAFRPERDDTFPGTALPFNRNAGSAEPSRTTKEPSSAARKAKADAVRAVRKNAEGAPPHGQVRSEIAGAVLLGHPAVTTSTERELLLAAMGADPVSGITSASSRIGTQADMVEVQKWRDECRLTLDEQIGVIREVMARKTKPGAVRSFRYFTEAMVDLAIAKSSPVPSGQTKPPAMDAARARWRKMADLHPNDDRNSDALPH</sequence>
<dbReference type="RefSeq" id="WP_284324912.1">
    <property type="nucleotide sequence ID" value="NZ_BSPP01000005.1"/>
</dbReference>
<protein>
    <recommendedName>
        <fullName evidence="4">Helix-turn-helix domain-containing protein</fullName>
    </recommendedName>
</protein>
<dbReference type="AlphaFoldDB" id="A0AA37U731"/>
<gene>
    <name evidence="2" type="ORF">GCM10010873_16700</name>
</gene>
<feature type="region of interest" description="Disordered" evidence="1">
    <location>
        <begin position="115"/>
        <end position="139"/>
    </location>
</feature>
<dbReference type="Gene3D" id="1.10.10.10">
    <property type="entry name" value="Winged helix-like DNA-binding domain superfamily/Winged helix DNA-binding domain"/>
    <property type="match status" value="1"/>
</dbReference>
<accession>A0AA37U731</accession>
<organism evidence="2 3">
    <name type="scientific">Cypionkella aquatica</name>
    <dbReference type="NCBI Taxonomy" id="1756042"/>
    <lineage>
        <taxon>Bacteria</taxon>
        <taxon>Pseudomonadati</taxon>
        <taxon>Pseudomonadota</taxon>
        <taxon>Alphaproteobacteria</taxon>
        <taxon>Rhodobacterales</taxon>
        <taxon>Paracoccaceae</taxon>
        <taxon>Cypionkella</taxon>
    </lineage>
</organism>
<proteinExistence type="predicted"/>
<comment type="caution">
    <text evidence="2">The sequence shown here is derived from an EMBL/GenBank/DDBJ whole genome shotgun (WGS) entry which is preliminary data.</text>
</comment>
<reference evidence="2 3" key="1">
    <citation type="journal article" date="2014" name="Int. J. Syst. Evol. Microbiol.">
        <title>Complete genome sequence of Corynebacterium casei LMG S-19264T (=DSM 44701T), isolated from a smear-ripened cheese.</title>
        <authorList>
            <consortium name="US DOE Joint Genome Institute (JGI-PGF)"/>
            <person name="Walter F."/>
            <person name="Albersmeier A."/>
            <person name="Kalinowski J."/>
            <person name="Ruckert C."/>
        </authorList>
    </citation>
    <scope>NUCLEOTIDE SEQUENCE [LARGE SCALE GENOMIC DNA]</scope>
    <source>
        <strain evidence="2 3">NBRC 111766</strain>
    </source>
</reference>
<feature type="region of interest" description="Disordered" evidence="1">
    <location>
        <begin position="262"/>
        <end position="300"/>
    </location>
</feature>
<evidence type="ECO:0000313" key="3">
    <source>
        <dbReference type="Proteomes" id="UP001157355"/>
    </source>
</evidence>
<evidence type="ECO:0000256" key="1">
    <source>
        <dbReference type="SAM" id="MobiDB-lite"/>
    </source>
</evidence>
<evidence type="ECO:0008006" key="4">
    <source>
        <dbReference type="Google" id="ProtNLM"/>
    </source>
</evidence>
<keyword evidence="3" id="KW-1185">Reference proteome</keyword>
<evidence type="ECO:0000313" key="2">
    <source>
        <dbReference type="EMBL" id="GLS86696.1"/>
    </source>
</evidence>
<dbReference type="Pfam" id="PF13730">
    <property type="entry name" value="HTH_36"/>
    <property type="match status" value="1"/>
</dbReference>
<name>A0AA37U731_9RHOB</name>
<dbReference type="Proteomes" id="UP001157355">
    <property type="component" value="Unassembled WGS sequence"/>
</dbReference>
<dbReference type="EMBL" id="BSPP01000005">
    <property type="protein sequence ID" value="GLS86696.1"/>
    <property type="molecule type" value="Genomic_DNA"/>
</dbReference>
<feature type="compositionally biased region" description="Basic and acidic residues" evidence="1">
    <location>
        <begin position="283"/>
        <end position="300"/>
    </location>
</feature>